<protein>
    <submittedName>
        <fullName evidence="1">Chlorophyllase</fullName>
    </submittedName>
</protein>
<reference evidence="1 2" key="1">
    <citation type="journal article" date="2023" name="Science">
        <title>Complex scaffold remodeling in plant triterpene biosynthesis.</title>
        <authorList>
            <person name="De La Pena R."/>
            <person name="Hodgson H."/>
            <person name="Liu J.C."/>
            <person name="Stephenson M.J."/>
            <person name="Martin A.C."/>
            <person name="Owen C."/>
            <person name="Harkess A."/>
            <person name="Leebens-Mack J."/>
            <person name="Jimenez L.E."/>
            <person name="Osbourn A."/>
            <person name="Sattely E.S."/>
        </authorList>
    </citation>
    <scope>NUCLEOTIDE SEQUENCE [LARGE SCALE GENOMIC DNA]</scope>
    <source>
        <strain evidence="2">cv. JPN11</strain>
        <tissue evidence="1">Leaf</tissue>
    </source>
</reference>
<gene>
    <name evidence="1" type="ORF">OWV82_000520</name>
</gene>
<dbReference type="EMBL" id="CM051394">
    <property type="protein sequence ID" value="KAJ4727417.1"/>
    <property type="molecule type" value="Genomic_DNA"/>
</dbReference>
<keyword evidence="2" id="KW-1185">Reference proteome</keyword>
<evidence type="ECO:0000313" key="1">
    <source>
        <dbReference type="EMBL" id="KAJ4727417.1"/>
    </source>
</evidence>
<evidence type="ECO:0000313" key="2">
    <source>
        <dbReference type="Proteomes" id="UP001164539"/>
    </source>
</evidence>
<dbReference type="Proteomes" id="UP001164539">
    <property type="component" value="Chromosome 1"/>
</dbReference>
<comment type="caution">
    <text evidence="1">The sequence shown here is derived from an EMBL/GenBank/DDBJ whole genome shotgun (WGS) entry which is preliminary data.</text>
</comment>
<name>A0ACC1YUM1_MELAZ</name>
<sequence length="325" mass="34889">MAAVADAKVVSVEAKPVLATGTLPVFTKGTYSTKNITVETSSNTSSPPKPLFIVTPVEKGIYKVILFLHGTSLSNKSYSCLFEHMASHGFIVVAPQLYTSVPPPRATKELNGAAEVTNWLSTATGLNSNLPENVEANINFVALTGHSRGGQTAFALALGYDTDPKINPEVRSKFRAIIGIDPVAGTSKSTEVDPPILSLHSFNFTTPVVVIGTGLGGVSRCIRPCAPEGANHEEFFKRCTSSGAHFVTTDYGHLDMLDDNPTDLVSWTISKCMCKNGEESRDPMRRCVGGIAVAFLKDYFDGESGDFEKIMEEPSVAPIKLERCP</sequence>
<accession>A0ACC1YUM1</accession>
<proteinExistence type="predicted"/>
<organism evidence="1 2">
    <name type="scientific">Melia azedarach</name>
    <name type="common">Chinaberry tree</name>
    <dbReference type="NCBI Taxonomy" id="155640"/>
    <lineage>
        <taxon>Eukaryota</taxon>
        <taxon>Viridiplantae</taxon>
        <taxon>Streptophyta</taxon>
        <taxon>Embryophyta</taxon>
        <taxon>Tracheophyta</taxon>
        <taxon>Spermatophyta</taxon>
        <taxon>Magnoliopsida</taxon>
        <taxon>eudicotyledons</taxon>
        <taxon>Gunneridae</taxon>
        <taxon>Pentapetalae</taxon>
        <taxon>rosids</taxon>
        <taxon>malvids</taxon>
        <taxon>Sapindales</taxon>
        <taxon>Meliaceae</taxon>
        <taxon>Melia</taxon>
    </lineage>
</organism>